<dbReference type="PANTHER" id="PTHR11878">
    <property type="entry name" value="SODIUM/CALCIUM EXCHANGER"/>
    <property type="match status" value="1"/>
</dbReference>
<dbReference type="InterPro" id="IPR051171">
    <property type="entry name" value="CaCA"/>
</dbReference>
<reference evidence="9" key="1">
    <citation type="submission" date="2021-02" db="EMBL/GenBank/DDBJ databases">
        <title>Sulfurospirillum tamanensis sp. nov.</title>
        <authorList>
            <person name="Merkel A.Y."/>
        </authorList>
    </citation>
    <scope>NUCLEOTIDE SEQUENCE [LARGE SCALE GENOMIC DNA]</scope>
    <source>
        <strain evidence="9">T05b</strain>
    </source>
</reference>
<sequence>MLRPLIVFALLVSIAFADTETNNNCSEVELISELHNISIAKTHEETGTVYQGSDTYDYYYFQSQLPAEISVSIYGNKTNYSFFIGTQCDGGSIYTNTSDSNTKNAGTFEVGAGDFIYLKIQRRYNTLMSYNLTINYTPIVPKLSVSNASINEGNHGWYTKKIPVTLSAAHNQTVTVHYETFDGTATLTGNDYKAATGVLTFLPGETTRMIPLEINGDTIQEPDESFKVILSNPSSNASISDGIATITLLNDDGHVVQNNLRDFLIRNPVTTRNIRGNLAMIGNSVLCPKNNTGACISDSNTANNGLDLKFINTDNFNGTYKNSSRAQLAIPNNATIKWAGLYTQGYIQGITNTTTITNTLTNTPTRLTIPSLGNINLTPSISNIFANGWSGYSYGSFSEISQLVGKKGSEVNGWIAAANIIAHEGTDSSGLGNYGAWSLVVVYEDDSLSLKNISVFDGYRAVYNATGYTTVDIAIDGFLTPTSGEISSSLAIFAGEGDKNIEGDRLYLDGDEISIVNQNAFNSSITGVVRSPNLINNQGIDIQNHDVSSIIKNGQQSATIRLTSTQDKYFPSVVAFATELYEPRVCYAQTLLDENGNEISTLSLGDTITIATWISNMKKDAEDSNLETADKVEITLELDSENLEYIPESITIQNINESSYFSKTDTKDADTAEFFFDTNTSKWRVGIGASGTDGGRLLPNEDNNPGQKTYATFQAKITQSGDISINNLYKVSYENSLLGVRFGDESPLNIGICTDFDTTLNVSAPLGAFNVVHAGFNQGSNSTDGAAEENALYTQIAGQAFDVTVLALGSDFSSIQPYTGTVQVSIIENPGYVAGAGGTNQALCDNALPLSTKSISFDNETQKNLSFSYPNAHIGLGFKVSFGEGASLQHVCSRDPGGFAVRPASYVYQTESDLIGANTYTLQITSQNIDESTSTTNYNQTSSNIDASMHLVTPAGCGLAPWNESMSLSGGFSLGVMNYNFFTYSNVGDVRVEFKDTKWTSVDQGSSNGKGYDDCIVDSHSNTPTGGKIGCNIYKEEVFSFVAKSFQNTASFINGEPFYYTSGGNGVSPTLNINTQAILGDNTIATNYTQSCFAKNITTNLTLNNAPQERKDTIAYLPDNNTLIANNENVAISTLEDEFNAGMADVRVLFNFTRQTNTAHEPFHVFLDDFNITSTTDTNGLSGIDFDRTINMDNNATFYYGRVHAPDYRFGGKSGTARVYYEVYCKDCNTTEFNALGNQSPDTLYWHQNTLHDATLYGSVGSFISLGDVRFGSANYGAATTTTATAAIASGVEVQILTTNQAPYTDRIRLAPSSWLVYNPFNPAATTTDFTVEFYGAGAWAGEGSVHKTEEGEIGTHAHTTDQNTTIKRNNRRINW</sequence>
<keyword evidence="9" id="KW-1185">Reference proteome</keyword>
<keyword evidence="4" id="KW-0813">Transport</keyword>
<evidence type="ECO:0000313" key="8">
    <source>
        <dbReference type="EMBL" id="MBN2963810.1"/>
    </source>
</evidence>
<dbReference type="RefSeq" id="WP_205458276.1">
    <property type="nucleotide sequence ID" value="NZ_JAFHKK010000004.1"/>
</dbReference>
<evidence type="ECO:0000256" key="3">
    <source>
        <dbReference type="ARBA" id="ARBA00022837"/>
    </source>
</evidence>
<protein>
    <recommendedName>
        <fullName evidence="7">Calx-beta domain-containing protein</fullName>
    </recommendedName>
</protein>
<keyword evidence="4" id="KW-0406">Ion transport</keyword>
<evidence type="ECO:0000256" key="6">
    <source>
        <dbReference type="SAM" id="SignalP"/>
    </source>
</evidence>
<dbReference type="SMART" id="SM00237">
    <property type="entry name" value="Calx_beta"/>
    <property type="match status" value="1"/>
</dbReference>
<keyword evidence="2" id="KW-0677">Repeat</keyword>
<dbReference type="PANTHER" id="PTHR11878:SF65">
    <property type="entry name" value="NA_CA-EXCHANGE PROTEIN, ISOFORM G"/>
    <property type="match status" value="1"/>
</dbReference>
<dbReference type="InterPro" id="IPR003644">
    <property type="entry name" value="Calx_beta"/>
</dbReference>
<evidence type="ECO:0000259" key="7">
    <source>
        <dbReference type="SMART" id="SM00237"/>
    </source>
</evidence>
<dbReference type="Proteomes" id="UP000703590">
    <property type="component" value="Unassembled WGS sequence"/>
</dbReference>
<comment type="caution">
    <text evidence="8">The sequence shown here is derived from an EMBL/GenBank/DDBJ whole genome shotgun (WGS) entry which is preliminary data.</text>
</comment>
<evidence type="ECO:0000256" key="5">
    <source>
        <dbReference type="SAM" id="MobiDB-lite"/>
    </source>
</evidence>
<keyword evidence="1 6" id="KW-0732">Signal</keyword>
<reference evidence="8 9" key="3">
    <citation type="submission" date="2021-02" db="EMBL/GenBank/DDBJ databases">
        <authorList>
            <person name="Merkel A.Y."/>
        </authorList>
    </citation>
    <scope>NUCLEOTIDE SEQUENCE [LARGE SCALE GENOMIC DNA]</scope>
    <source>
        <strain evidence="8 9">T05b</strain>
    </source>
</reference>
<evidence type="ECO:0000256" key="4">
    <source>
        <dbReference type="ARBA" id="ARBA00023065"/>
    </source>
</evidence>
<evidence type="ECO:0000256" key="1">
    <source>
        <dbReference type="ARBA" id="ARBA00022729"/>
    </source>
</evidence>
<dbReference type="Pfam" id="PF03160">
    <property type="entry name" value="Calx-beta"/>
    <property type="match status" value="1"/>
</dbReference>
<evidence type="ECO:0000313" key="9">
    <source>
        <dbReference type="Proteomes" id="UP000703590"/>
    </source>
</evidence>
<feature type="signal peptide" evidence="6">
    <location>
        <begin position="1"/>
        <end position="17"/>
    </location>
</feature>
<dbReference type="InterPro" id="IPR038081">
    <property type="entry name" value="CalX-like_sf"/>
</dbReference>
<gene>
    <name evidence="8" type="ORF">JWV37_03365</name>
</gene>
<feature type="region of interest" description="Disordered" evidence="5">
    <location>
        <begin position="1355"/>
        <end position="1376"/>
    </location>
</feature>
<feature type="domain" description="Calx-beta" evidence="7">
    <location>
        <begin position="131"/>
        <end position="231"/>
    </location>
</feature>
<organism evidence="8 9">
    <name type="scientific">Sulfurospirillum tamanense</name>
    <dbReference type="NCBI Taxonomy" id="2813362"/>
    <lineage>
        <taxon>Bacteria</taxon>
        <taxon>Pseudomonadati</taxon>
        <taxon>Campylobacterota</taxon>
        <taxon>Epsilonproteobacteria</taxon>
        <taxon>Campylobacterales</taxon>
        <taxon>Sulfurospirillaceae</taxon>
        <taxon>Sulfurospirillum</taxon>
    </lineage>
</organism>
<proteinExistence type="predicted"/>
<dbReference type="EMBL" id="JAFHKK010000004">
    <property type="protein sequence ID" value="MBN2963810.1"/>
    <property type="molecule type" value="Genomic_DNA"/>
</dbReference>
<accession>A0ABS2WQL5</accession>
<keyword evidence="3" id="KW-0106">Calcium</keyword>
<name>A0ABS2WQL5_9BACT</name>
<reference evidence="8 9" key="2">
    <citation type="submission" date="2021-02" db="EMBL/GenBank/DDBJ databases">
        <title>Sulfurospirillum tamanensis sp. nov.</title>
        <authorList>
            <person name="Frolova A."/>
            <person name="Merkel A."/>
            <person name="Slobodkin A."/>
        </authorList>
    </citation>
    <scope>NUCLEOTIDE SEQUENCE [LARGE SCALE GENOMIC DNA]</scope>
    <source>
        <strain evidence="8 9">T05b</strain>
    </source>
</reference>
<evidence type="ECO:0000256" key="2">
    <source>
        <dbReference type="ARBA" id="ARBA00022737"/>
    </source>
</evidence>
<dbReference type="SUPFAM" id="SSF141072">
    <property type="entry name" value="CalX-like"/>
    <property type="match status" value="1"/>
</dbReference>
<feature type="chain" id="PRO_5045088079" description="Calx-beta domain-containing protein" evidence="6">
    <location>
        <begin position="18"/>
        <end position="1376"/>
    </location>
</feature>
<dbReference type="Gene3D" id="2.60.40.2030">
    <property type="match status" value="1"/>
</dbReference>